<protein>
    <submittedName>
        <fullName evidence="1">Uncharacterized protein</fullName>
    </submittedName>
</protein>
<dbReference type="EMBL" id="SRLO01002149">
    <property type="protein sequence ID" value="TNN33732.1"/>
    <property type="molecule type" value="Genomic_DNA"/>
</dbReference>
<keyword evidence="2" id="KW-1185">Reference proteome</keyword>
<gene>
    <name evidence="1" type="ORF">EYF80_056107</name>
</gene>
<evidence type="ECO:0000313" key="2">
    <source>
        <dbReference type="Proteomes" id="UP000314294"/>
    </source>
</evidence>
<accession>A0A4Z2EZQ1</accession>
<evidence type="ECO:0000313" key="1">
    <source>
        <dbReference type="EMBL" id="TNN33732.1"/>
    </source>
</evidence>
<reference evidence="1 2" key="1">
    <citation type="submission" date="2019-03" db="EMBL/GenBank/DDBJ databases">
        <title>First draft genome of Liparis tanakae, snailfish: a comprehensive survey of snailfish specific genes.</title>
        <authorList>
            <person name="Kim W."/>
            <person name="Song I."/>
            <person name="Jeong J.-H."/>
            <person name="Kim D."/>
            <person name="Kim S."/>
            <person name="Ryu S."/>
            <person name="Song J.Y."/>
            <person name="Lee S.K."/>
        </authorList>
    </citation>
    <scope>NUCLEOTIDE SEQUENCE [LARGE SCALE GENOMIC DNA]</scope>
    <source>
        <tissue evidence="1">Muscle</tissue>
    </source>
</reference>
<dbReference type="Proteomes" id="UP000314294">
    <property type="component" value="Unassembled WGS sequence"/>
</dbReference>
<organism evidence="1 2">
    <name type="scientific">Liparis tanakae</name>
    <name type="common">Tanaka's snailfish</name>
    <dbReference type="NCBI Taxonomy" id="230148"/>
    <lineage>
        <taxon>Eukaryota</taxon>
        <taxon>Metazoa</taxon>
        <taxon>Chordata</taxon>
        <taxon>Craniata</taxon>
        <taxon>Vertebrata</taxon>
        <taxon>Euteleostomi</taxon>
        <taxon>Actinopterygii</taxon>
        <taxon>Neopterygii</taxon>
        <taxon>Teleostei</taxon>
        <taxon>Neoteleostei</taxon>
        <taxon>Acanthomorphata</taxon>
        <taxon>Eupercaria</taxon>
        <taxon>Perciformes</taxon>
        <taxon>Cottioidei</taxon>
        <taxon>Cottales</taxon>
        <taxon>Liparidae</taxon>
        <taxon>Liparis</taxon>
    </lineage>
</organism>
<comment type="caution">
    <text evidence="1">The sequence shown here is derived from an EMBL/GenBank/DDBJ whole genome shotgun (WGS) entry which is preliminary data.</text>
</comment>
<dbReference type="AlphaFoldDB" id="A0A4Z2EZQ1"/>
<name>A0A4Z2EZQ1_9TELE</name>
<sequence>MSPDSEALRGSGAELVFIGGGEVNTCVEIVVLPDLILSFWLFPPPIMHRRYWKSQSPAPTNLPHQM</sequence>
<proteinExistence type="predicted"/>